<proteinExistence type="predicted"/>
<evidence type="ECO:0000313" key="2">
    <source>
        <dbReference type="EMBL" id="ASS84957.1"/>
    </source>
</evidence>
<protein>
    <submittedName>
        <fullName evidence="2">Methylaspartate ammonia-lyase</fullName>
    </submittedName>
</protein>
<dbReference type="AlphaFoldDB" id="A0A223DQH0"/>
<organism evidence="2">
    <name type="scientific">Klebsiella pneumoniae</name>
    <dbReference type="NCBI Taxonomy" id="573"/>
    <lineage>
        <taxon>Bacteria</taxon>
        <taxon>Pseudomonadati</taxon>
        <taxon>Pseudomonadota</taxon>
        <taxon>Gammaproteobacteria</taxon>
        <taxon>Enterobacterales</taxon>
        <taxon>Enterobacteriaceae</taxon>
        <taxon>Klebsiella/Raoultella group</taxon>
        <taxon>Klebsiella</taxon>
        <taxon>Klebsiella pneumoniae complex</taxon>
    </lineage>
</organism>
<reference evidence="2" key="1">
    <citation type="submission" date="2019-05" db="EMBL/GenBank/DDBJ databases">
        <title>Complete sequence of plasmid p447-IMP harbouring the metallo-beta-lactamase gene blaIMP-8.</title>
        <authorList>
            <person name="Zhan Z."/>
            <person name="Feng J."/>
            <person name="Jiang X."/>
            <person name="Liang Q."/>
            <person name="Liang L."/>
            <person name="Yuan M."/>
            <person name="Fang H."/>
            <person name="Li P."/>
            <person name="Zhou D."/>
        </authorList>
    </citation>
    <scope>NUCLEOTIDE SEQUENCE</scope>
    <source>
        <strain evidence="2">447</strain>
        <plasmid evidence="2">p447-IMP</plasmid>
    </source>
</reference>
<name>A0A223DQH0_KLEPN</name>
<dbReference type="GO" id="GO:0016829">
    <property type="term" value="F:lyase activity"/>
    <property type="evidence" value="ECO:0007669"/>
    <property type="project" value="UniProtKB-KW"/>
</dbReference>
<dbReference type="EMBL" id="KY978631">
    <property type="protein sequence ID" value="ASS84957.1"/>
    <property type="molecule type" value="Genomic_DNA"/>
</dbReference>
<evidence type="ECO:0000256" key="1">
    <source>
        <dbReference type="SAM" id="MobiDB-lite"/>
    </source>
</evidence>
<keyword evidence="2" id="KW-0456">Lyase</keyword>
<accession>A0A223DQH0</accession>
<feature type="region of interest" description="Disordered" evidence="1">
    <location>
        <begin position="1"/>
        <end position="21"/>
    </location>
</feature>
<geneLocation type="plasmid" evidence="2">
    <name>p447-IMP</name>
</geneLocation>
<keyword evidence="2" id="KW-0614">Plasmid</keyword>
<sequence length="125" mass="13796">MSGRSARHKQVAPGFASPGKTRSQCLSVVGDESARRRGVIIMAYRAAQSEDNKSDHHKKNWTFLPIVPFCLGGLCREPDVSGRQVRPVVLISPGYGRGGRRPAPDMAIVMMYVVTNEKEKGIWTE</sequence>
<feature type="compositionally biased region" description="Basic residues" evidence="1">
    <location>
        <begin position="1"/>
        <end position="10"/>
    </location>
</feature>